<dbReference type="Gramene" id="AUR62035809-RA">
    <property type="protein sequence ID" value="AUR62035809-RA:cds"/>
    <property type="gene ID" value="AUR62035809"/>
</dbReference>
<protein>
    <recommendedName>
        <fullName evidence="3">Fe2OG dioxygenase domain-containing protein</fullName>
    </recommendedName>
</protein>
<dbReference type="AlphaFoldDB" id="A0A803MV82"/>
<keyword evidence="2" id="KW-0408">Iron</keyword>
<evidence type="ECO:0000256" key="1">
    <source>
        <dbReference type="ARBA" id="ARBA00022723"/>
    </source>
</evidence>
<dbReference type="Pfam" id="PF03171">
    <property type="entry name" value="2OG-FeII_Oxy"/>
    <property type="match status" value="1"/>
</dbReference>
<organism evidence="4 5">
    <name type="scientific">Chenopodium quinoa</name>
    <name type="common">Quinoa</name>
    <dbReference type="NCBI Taxonomy" id="63459"/>
    <lineage>
        <taxon>Eukaryota</taxon>
        <taxon>Viridiplantae</taxon>
        <taxon>Streptophyta</taxon>
        <taxon>Embryophyta</taxon>
        <taxon>Tracheophyta</taxon>
        <taxon>Spermatophyta</taxon>
        <taxon>Magnoliopsida</taxon>
        <taxon>eudicotyledons</taxon>
        <taxon>Gunneridae</taxon>
        <taxon>Pentapetalae</taxon>
        <taxon>Caryophyllales</taxon>
        <taxon>Chenopodiaceae</taxon>
        <taxon>Chenopodioideae</taxon>
        <taxon>Atripliceae</taxon>
        <taxon>Chenopodium</taxon>
    </lineage>
</organism>
<evidence type="ECO:0000256" key="2">
    <source>
        <dbReference type="ARBA" id="ARBA00023004"/>
    </source>
</evidence>
<evidence type="ECO:0000313" key="4">
    <source>
        <dbReference type="EnsemblPlants" id="AUR62035809-RA:cds"/>
    </source>
</evidence>
<keyword evidence="5" id="KW-1185">Reference proteome</keyword>
<dbReference type="InterPro" id="IPR005123">
    <property type="entry name" value="Oxoglu/Fe-dep_dioxygenase_dom"/>
</dbReference>
<dbReference type="EnsemblPlants" id="AUR62035809-RA">
    <property type="protein sequence ID" value="AUR62035809-RA:cds"/>
    <property type="gene ID" value="AUR62035809"/>
</dbReference>
<evidence type="ECO:0000313" key="5">
    <source>
        <dbReference type="Proteomes" id="UP000596660"/>
    </source>
</evidence>
<proteinExistence type="predicted"/>
<dbReference type="PROSITE" id="PS51471">
    <property type="entry name" value="FE2OG_OXY"/>
    <property type="match status" value="1"/>
</dbReference>
<dbReference type="OMA" id="HAIFILM"/>
<dbReference type="SUPFAM" id="SSF51197">
    <property type="entry name" value="Clavaminate synthase-like"/>
    <property type="match status" value="1"/>
</dbReference>
<dbReference type="Proteomes" id="UP000596660">
    <property type="component" value="Unplaced"/>
</dbReference>
<dbReference type="InterPro" id="IPR027443">
    <property type="entry name" value="IPNS-like_sf"/>
</dbReference>
<keyword evidence="1" id="KW-0479">Metal-binding</keyword>
<dbReference type="Gene3D" id="2.60.120.330">
    <property type="entry name" value="B-lactam Antibiotic, Isopenicillin N Synthase, Chain"/>
    <property type="match status" value="1"/>
</dbReference>
<dbReference type="InterPro" id="IPR050295">
    <property type="entry name" value="Plant_2OG-oxidoreductases"/>
</dbReference>
<accession>A0A803MV82</accession>
<evidence type="ECO:0000259" key="3">
    <source>
        <dbReference type="PROSITE" id="PS51471"/>
    </source>
</evidence>
<dbReference type="GO" id="GO:0046872">
    <property type="term" value="F:metal ion binding"/>
    <property type="evidence" value="ECO:0007669"/>
    <property type="project" value="UniProtKB-KW"/>
</dbReference>
<reference evidence="4" key="2">
    <citation type="submission" date="2021-03" db="UniProtKB">
        <authorList>
            <consortium name="EnsemblPlants"/>
        </authorList>
    </citation>
    <scope>IDENTIFICATION</scope>
</reference>
<feature type="domain" description="Fe2OG dioxygenase" evidence="3">
    <location>
        <begin position="1"/>
        <end position="98"/>
    </location>
</feature>
<reference evidence="4" key="1">
    <citation type="journal article" date="2017" name="Nature">
        <title>The genome of Chenopodium quinoa.</title>
        <authorList>
            <person name="Jarvis D.E."/>
            <person name="Ho Y.S."/>
            <person name="Lightfoot D.J."/>
            <person name="Schmoeckel S.M."/>
            <person name="Li B."/>
            <person name="Borm T.J.A."/>
            <person name="Ohyanagi H."/>
            <person name="Mineta K."/>
            <person name="Michell C.T."/>
            <person name="Saber N."/>
            <person name="Kharbatia N.M."/>
            <person name="Rupper R.R."/>
            <person name="Sharp A.R."/>
            <person name="Dally N."/>
            <person name="Boughton B.A."/>
            <person name="Woo Y.H."/>
            <person name="Gao G."/>
            <person name="Schijlen E.G.W.M."/>
            <person name="Guo X."/>
            <person name="Momin A.A."/>
            <person name="Negrao S."/>
            <person name="Al-Babili S."/>
            <person name="Gehring C."/>
            <person name="Roessner U."/>
            <person name="Jung C."/>
            <person name="Murphy K."/>
            <person name="Arold S.T."/>
            <person name="Gojobori T."/>
            <person name="van der Linden C.G."/>
            <person name="van Loo E.N."/>
            <person name="Jellen E.N."/>
            <person name="Maughan P.J."/>
            <person name="Tester M."/>
        </authorList>
    </citation>
    <scope>NUCLEOTIDE SEQUENCE [LARGE SCALE GENOMIC DNA]</scope>
    <source>
        <strain evidence="4">cv. PI 614886</strain>
    </source>
</reference>
<sequence>MRMNYYPPCPQPDKVIGLTPHSDSISLITILLEVNDVEGLQIKKDNKWVSIKPIPNAFVINVGDVLKIMSNGIYNSVLHCAVVNTSKERLSVATFHGPALYHEIGPNPDLVTSTTPARFKRTRATDYNK</sequence>
<dbReference type="SMR" id="A0A803MV82"/>
<name>A0A803MV82_CHEQI</name>
<dbReference type="InterPro" id="IPR044861">
    <property type="entry name" value="IPNS-like_FE2OG_OXY"/>
</dbReference>
<dbReference type="PANTHER" id="PTHR47991">
    <property type="entry name" value="OXOGLUTARATE/IRON-DEPENDENT DIOXYGENASE"/>
    <property type="match status" value="1"/>
</dbReference>